<evidence type="ECO:0000259" key="1">
    <source>
        <dbReference type="Pfam" id="PF05699"/>
    </source>
</evidence>
<dbReference type="EMBL" id="GHBP01001656">
    <property type="protein sequence ID" value="NDJ92832.1"/>
    <property type="molecule type" value="Transcribed_RNA"/>
</dbReference>
<dbReference type="InterPro" id="IPR012337">
    <property type="entry name" value="RNaseH-like_sf"/>
</dbReference>
<feature type="domain" description="HAT C-terminal dimerisation" evidence="1">
    <location>
        <begin position="32"/>
        <end position="81"/>
    </location>
</feature>
<name>A0A6G3MFM0_HENSL</name>
<evidence type="ECO:0000313" key="2">
    <source>
        <dbReference type="EMBL" id="NDJ92832.1"/>
    </source>
</evidence>
<dbReference type="GO" id="GO:0046983">
    <property type="term" value="F:protein dimerization activity"/>
    <property type="evidence" value="ECO:0007669"/>
    <property type="project" value="InterPro"/>
</dbReference>
<dbReference type="PANTHER" id="PTHR45913">
    <property type="entry name" value="EPM2A-INTERACTING PROTEIN 1"/>
    <property type="match status" value="1"/>
</dbReference>
<sequence length="106" mass="12320">MELIDLQCNNELKHIFETTASKINFYNTYITEEKFCNLRKLAQKVVSAFGSTYTCESFFSKMKFTKSKSRSNLTDENLENQLRCANTGFEIDLTKLSEQVEKQVSH</sequence>
<dbReference type="InterPro" id="IPR008906">
    <property type="entry name" value="HATC_C_dom"/>
</dbReference>
<proteinExistence type="predicted"/>
<dbReference type="PANTHER" id="PTHR45913:SF21">
    <property type="entry name" value="DUF4371 DOMAIN-CONTAINING PROTEIN"/>
    <property type="match status" value="1"/>
</dbReference>
<dbReference type="AlphaFoldDB" id="A0A6G3MFM0"/>
<dbReference type="SUPFAM" id="SSF53098">
    <property type="entry name" value="Ribonuclease H-like"/>
    <property type="match status" value="1"/>
</dbReference>
<reference evidence="2" key="1">
    <citation type="submission" date="2018-11" db="EMBL/GenBank/DDBJ databases">
        <title>Henneguya salminicola genome and transcriptome.</title>
        <authorList>
            <person name="Yahalomi D."/>
            <person name="Atkinson S.D."/>
            <person name="Neuhof M."/>
            <person name="Chang E.S."/>
            <person name="Philippe H."/>
            <person name="Cartwright P."/>
            <person name="Bartholomew J.L."/>
            <person name="Huchon D."/>
        </authorList>
    </citation>
    <scope>NUCLEOTIDE SEQUENCE</scope>
    <source>
        <strain evidence="2">Hz1</strain>
        <tissue evidence="2">Whole</tissue>
    </source>
</reference>
<organism evidence="2">
    <name type="scientific">Henneguya salminicola</name>
    <name type="common">Myxosporean</name>
    <dbReference type="NCBI Taxonomy" id="69463"/>
    <lineage>
        <taxon>Eukaryota</taxon>
        <taxon>Metazoa</taxon>
        <taxon>Cnidaria</taxon>
        <taxon>Myxozoa</taxon>
        <taxon>Myxosporea</taxon>
        <taxon>Bivalvulida</taxon>
        <taxon>Platysporina</taxon>
        <taxon>Myxobolidae</taxon>
        <taxon>Henneguya</taxon>
    </lineage>
</organism>
<protein>
    <submittedName>
        <fullName evidence="2">General transcription factor II-I repeat domain-containing protein 2A (Trinotate prediction)</fullName>
    </submittedName>
</protein>
<accession>A0A6G3MFM0</accession>
<dbReference type="Pfam" id="PF05699">
    <property type="entry name" value="Dimer_Tnp_hAT"/>
    <property type="match status" value="1"/>
</dbReference>